<proteinExistence type="predicted"/>
<keyword evidence="2" id="KW-0012">Acyltransferase</keyword>
<comment type="caution">
    <text evidence="3">The sequence shown here is derived from an EMBL/GenBank/DDBJ whole genome shotgun (WGS) entry which is preliminary data.</text>
</comment>
<dbReference type="Pfam" id="PF02458">
    <property type="entry name" value="Transferase"/>
    <property type="match status" value="1"/>
</dbReference>
<keyword evidence="4" id="KW-1185">Reference proteome</keyword>
<dbReference type="GO" id="GO:0016747">
    <property type="term" value="F:acyltransferase activity, transferring groups other than amino-acyl groups"/>
    <property type="evidence" value="ECO:0007669"/>
    <property type="project" value="UniProtKB-ARBA"/>
</dbReference>
<keyword evidence="1" id="KW-0808">Transferase</keyword>
<dbReference type="PANTHER" id="PTHR31625">
    <property type="match status" value="1"/>
</dbReference>
<dbReference type="EMBL" id="BAABME010000061">
    <property type="protein sequence ID" value="GAA0139132.1"/>
    <property type="molecule type" value="Genomic_DNA"/>
</dbReference>
<name>A0AAV3NIE1_LITER</name>
<evidence type="ECO:0000313" key="4">
    <source>
        <dbReference type="Proteomes" id="UP001454036"/>
    </source>
</evidence>
<accession>A0AAV3NIE1</accession>
<sequence length="473" mass="52564">MASKTITTIIKQCQIAPTGTRDELTEFSLPLNFLDMPWLPFHPLQRLLFYEFTSCSSTYFFETIIPSMKSSISLALGHFLPLSGNLIVPPTDNENTSIPKIRFVPGDTVSLTLAESKNLNYFIHRFHDHPRYAHEFYPFAPSLPKVTRSCTHVTKVPLLALQVTLFPNEGICIGFANHHVAGDASTIIGFMRTWASIHKLGGGNIAHDLVPVLDRSVVKYPCELDSIYWNEIIKNVTKVENFDESAAEVLIPPLDRVRANFVISQEKIKILKDLVISRLPRLVHVSSFTVTCAFVWTCLVKSRLMADREGTTDDDDEYFMCPVDCRGRLDPPLPATYFGNCLAPCIVELRRTELAGGSNEGFFKAAEAIGERINKMVTNENGIFGDADAWLSKLEVVMRKPGSVLGVSGSPKFDVYDTDFGWGIPKMFENLSTSNGSMSLSKWRGLGGLEVGLSLPITQMDSLEIIFLGGLIS</sequence>
<dbReference type="SUPFAM" id="SSF52777">
    <property type="entry name" value="CoA-dependent acyltransferases"/>
    <property type="match status" value="1"/>
</dbReference>
<evidence type="ECO:0000256" key="1">
    <source>
        <dbReference type="ARBA" id="ARBA00022679"/>
    </source>
</evidence>
<reference evidence="3 4" key="1">
    <citation type="submission" date="2024-01" db="EMBL/GenBank/DDBJ databases">
        <title>The complete chloroplast genome sequence of Lithospermum erythrorhizon: insights into the phylogenetic relationship among Boraginaceae species and the maternal lineages of purple gromwells.</title>
        <authorList>
            <person name="Okada T."/>
            <person name="Watanabe K."/>
        </authorList>
    </citation>
    <scope>NUCLEOTIDE SEQUENCE [LARGE SCALE GENOMIC DNA]</scope>
</reference>
<dbReference type="AlphaFoldDB" id="A0AAV3NIE1"/>
<evidence type="ECO:0000256" key="2">
    <source>
        <dbReference type="ARBA" id="ARBA00023315"/>
    </source>
</evidence>
<dbReference type="InterPro" id="IPR023213">
    <property type="entry name" value="CAT-like_dom_sf"/>
</dbReference>
<gene>
    <name evidence="3" type="ORF">LIER_00741</name>
</gene>
<protein>
    <submittedName>
        <fullName evidence="3">Uncharacterized protein</fullName>
    </submittedName>
</protein>
<dbReference type="InterPro" id="IPR051504">
    <property type="entry name" value="Plant_metabolite_acyltrans"/>
</dbReference>
<dbReference type="Gene3D" id="3.30.559.10">
    <property type="entry name" value="Chloramphenicol acetyltransferase-like domain"/>
    <property type="match status" value="2"/>
</dbReference>
<organism evidence="3 4">
    <name type="scientific">Lithospermum erythrorhizon</name>
    <name type="common">Purple gromwell</name>
    <name type="synonym">Lithospermum officinale var. erythrorhizon</name>
    <dbReference type="NCBI Taxonomy" id="34254"/>
    <lineage>
        <taxon>Eukaryota</taxon>
        <taxon>Viridiplantae</taxon>
        <taxon>Streptophyta</taxon>
        <taxon>Embryophyta</taxon>
        <taxon>Tracheophyta</taxon>
        <taxon>Spermatophyta</taxon>
        <taxon>Magnoliopsida</taxon>
        <taxon>eudicotyledons</taxon>
        <taxon>Gunneridae</taxon>
        <taxon>Pentapetalae</taxon>
        <taxon>asterids</taxon>
        <taxon>lamiids</taxon>
        <taxon>Boraginales</taxon>
        <taxon>Boraginaceae</taxon>
        <taxon>Boraginoideae</taxon>
        <taxon>Lithospermeae</taxon>
        <taxon>Lithospermum</taxon>
    </lineage>
</organism>
<evidence type="ECO:0000313" key="3">
    <source>
        <dbReference type="EMBL" id="GAA0139132.1"/>
    </source>
</evidence>
<dbReference type="Proteomes" id="UP001454036">
    <property type="component" value="Unassembled WGS sequence"/>
</dbReference>